<organism evidence="1 2">
    <name type="scientific">Cynara cardunculus var. scolymus</name>
    <name type="common">Globe artichoke</name>
    <name type="synonym">Cynara scolymus</name>
    <dbReference type="NCBI Taxonomy" id="59895"/>
    <lineage>
        <taxon>Eukaryota</taxon>
        <taxon>Viridiplantae</taxon>
        <taxon>Streptophyta</taxon>
        <taxon>Embryophyta</taxon>
        <taxon>Tracheophyta</taxon>
        <taxon>Spermatophyta</taxon>
        <taxon>Magnoliopsida</taxon>
        <taxon>eudicotyledons</taxon>
        <taxon>Gunneridae</taxon>
        <taxon>Pentapetalae</taxon>
        <taxon>asterids</taxon>
        <taxon>campanulids</taxon>
        <taxon>Asterales</taxon>
        <taxon>Asteraceae</taxon>
        <taxon>Carduoideae</taxon>
        <taxon>Cardueae</taxon>
        <taxon>Carduinae</taxon>
        <taxon>Cynara</taxon>
    </lineage>
</organism>
<proteinExistence type="predicted"/>
<name>A0A103LQN6_CYNCS</name>
<protein>
    <submittedName>
        <fullName evidence="1">Uncharacterized protein</fullName>
    </submittedName>
</protein>
<dbReference type="Proteomes" id="UP000243975">
    <property type="component" value="Unassembled WGS sequence"/>
</dbReference>
<keyword evidence="2" id="KW-1185">Reference proteome</keyword>
<evidence type="ECO:0000313" key="2">
    <source>
        <dbReference type="Proteomes" id="UP000243975"/>
    </source>
</evidence>
<dbReference type="Gramene" id="KVF80331">
    <property type="protein sequence ID" value="KVF80331"/>
    <property type="gene ID" value="Ccrd_026663"/>
</dbReference>
<gene>
    <name evidence="1" type="ORF">Ccrd_026663</name>
</gene>
<evidence type="ECO:0000313" key="1">
    <source>
        <dbReference type="EMBL" id="KVF80331.1"/>
    </source>
</evidence>
<dbReference type="AlphaFoldDB" id="A0A103LQN6"/>
<reference evidence="1 2" key="1">
    <citation type="journal article" date="2016" name="Sci. Rep.">
        <title>The genome sequence of the outbreeding globe artichoke constructed de novo incorporating a phase-aware low-pass sequencing strategy of F1 progeny.</title>
        <authorList>
            <person name="Scaglione D."/>
            <person name="Reyes-Chin-Wo S."/>
            <person name="Acquadro A."/>
            <person name="Froenicke L."/>
            <person name="Portis E."/>
            <person name="Beitel C."/>
            <person name="Tirone M."/>
            <person name="Mauro R."/>
            <person name="Lo Monaco A."/>
            <person name="Mauromicale G."/>
            <person name="Faccioli P."/>
            <person name="Cattivelli L."/>
            <person name="Rieseberg L."/>
            <person name="Michelmore R."/>
            <person name="Lanteri S."/>
        </authorList>
    </citation>
    <scope>NUCLEOTIDE SEQUENCE [LARGE SCALE GENOMIC DNA]</scope>
    <source>
        <strain evidence="1">2C</strain>
    </source>
</reference>
<sequence length="108" mass="11850">MAYGIDKLSDDHWKPLPPPPGLSSLLSLFSPPYSLSPTTSSQHRLGLDSPPTTSMVITGVDVLIKEGDTLERTFKRQYALTQNKATITTITFEFAACTENISKHPMAK</sequence>
<comment type="caution">
    <text evidence="1">The sequence shown here is derived from an EMBL/GenBank/DDBJ whole genome shotgun (WGS) entry which is preliminary data.</text>
</comment>
<dbReference type="EMBL" id="LEKV01009015">
    <property type="protein sequence ID" value="KVF80331.1"/>
    <property type="molecule type" value="Genomic_DNA"/>
</dbReference>
<accession>A0A103LQN6</accession>